<dbReference type="OrthoDB" id="550575at2759"/>
<dbReference type="InterPro" id="IPR001810">
    <property type="entry name" value="F-box_dom"/>
</dbReference>
<evidence type="ECO:0000313" key="2">
    <source>
        <dbReference type="EMBL" id="KAJ2803883.1"/>
    </source>
</evidence>
<dbReference type="GO" id="GO:0031146">
    <property type="term" value="P:SCF-dependent proteasomal ubiquitin-dependent protein catabolic process"/>
    <property type="evidence" value="ECO:0007669"/>
    <property type="project" value="TreeGrafter"/>
</dbReference>
<dbReference type="InterPro" id="IPR057207">
    <property type="entry name" value="FBXL15_LRR"/>
</dbReference>
<proteinExistence type="predicted"/>
<name>A0A9W8HUZ7_9FUNG</name>
<protein>
    <submittedName>
        <fullName evidence="2">Antagonist of MEN (Mitotic Exit Network)</fullName>
    </submittedName>
</protein>
<dbReference type="Proteomes" id="UP001140094">
    <property type="component" value="Unassembled WGS sequence"/>
</dbReference>
<dbReference type="SUPFAM" id="SSF52047">
    <property type="entry name" value="RNI-like"/>
    <property type="match status" value="1"/>
</dbReference>
<accession>A0A9W8HUZ7</accession>
<dbReference type="SUPFAM" id="SSF81383">
    <property type="entry name" value="F-box domain"/>
    <property type="match status" value="1"/>
</dbReference>
<gene>
    <name evidence="2" type="primary">AMN1</name>
    <name evidence="2" type="ORF">H4R20_002718</name>
</gene>
<dbReference type="InterPro" id="IPR032675">
    <property type="entry name" value="LRR_dom_sf"/>
</dbReference>
<dbReference type="Gene3D" id="3.80.10.10">
    <property type="entry name" value="Ribonuclease Inhibitor"/>
    <property type="match status" value="2"/>
</dbReference>
<dbReference type="InterPro" id="IPR006553">
    <property type="entry name" value="Leu-rich_rpt_Cys-con_subtyp"/>
</dbReference>
<feature type="domain" description="F-box" evidence="1">
    <location>
        <begin position="2"/>
        <end position="49"/>
    </location>
</feature>
<dbReference type="EMBL" id="JANBUO010000470">
    <property type="protein sequence ID" value="KAJ2803883.1"/>
    <property type="molecule type" value="Genomic_DNA"/>
</dbReference>
<dbReference type="PROSITE" id="PS50181">
    <property type="entry name" value="FBOX"/>
    <property type="match status" value="1"/>
</dbReference>
<dbReference type="SMART" id="SM00367">
    <property type="entry name" value="LRR_CC"/>
    <property type="match status" value="8"/>
</dbReference>
<evidence type="ECO:0000259" key="1">
    <source>
        <dbReference type="PROSITE" id="PS50181"/>
    </source>
</evidence>
<reference evidence="2" key="1">
    <citation type="submission" date="2022-07" db="EMBL/GenBank/DDBJ databases">
        <title>Phylogenomic reconstructions and comparative analyses of Kickxellomycotina fungi.</title>
        <authorList>
            <person name="Reynolds N.K."/>
            <person name="Stajich J.E."/>
            <person name="Barry K."/>
            <person name="Grigoriev I.V."/>
            <person name="Crous P."/>
            <person name="Smith M.E."/>
        </authorList>
    </citation>
    <scope>NUCLEOTIDE SEQUENCE</scope>
    <source>
        <strain evidence="2">NRRL 1565</strain>
    </source>
</reference>
<dbReference type="Gene3D" id="1.20.1280.50">
    <property type="match status" value="1"/>
</dbReference>
<dbReference type="Pfam" id="PF25372">
    <property type="entry name" value="DUF7885"/>
    <property type="match status" value="1"/>
</dbReference>
<dbReference type="PANTHER" id="PTHR13318">
    <property type="entry name" value="PARTNER OF PAIRED, ISOFORM B-RELATED"/>
    <property type="match status" value="1"/>
</dbReference>
<dbReference type="InterPro" id="IPR036047">
    <property type="entry name" value="F-box-like_dom_sf"/>
</dbReference>
<evidence type="ECO:0000313" key="3">
    <source>
        <dbReference type="Proteomes" id="UP001140094"/>
    </source>
</evidence>
<dbReference type="GO" id="GO:0019005">
    <property type="term" value="C:SCF ubiquitin ligase complex"/>
    <property type="evidence" value="ECO:0007669"/>
    <property type="project" value="TreeGrafter"/>
</dbReference>
<sequence>MPDPVSALPSNVVIDIFRKIPLNDIARCTLVSKRWFYSLSGWSVLWSVIDRSTWTSRATDLPGDGHYMLYTGPDDTNGCDSGIDRVNFRHQQNRRWLHDGDIWLMVRRAGPALVKLVLNLEKLVTGSSIRALIQCCCINIRHLEIRANGNIEMGLLNELLARTGARLETVVLVALEVENTLVKNLLLVAPRLKHLDLSYCWDVTSEAFPPTDTIGYEALAALYKVSDDDGDSANADSTDTFPSSSGVVWDSKTMANIKLRGNPKGTISLPKLETLRLCLCRNIDNSAISRIISTFGDTLLALDLSKTGVTLQSLCEIATTAKTCNFQQTGPFHNTVNKGQRQKSGALILQKLNMAYIKFPNNANVLGVDMPRNPNLRSWEVSDFAAAVPWLTSLRIGGQNRYVTNEFVEQLVLNLTMLTTIGIHDCAKLTDTALFSLATHCPKAEVVDVRQCHKFTDRGVIALVQSCRNLKDLSLAGLAISDETLIVIGDTLRHLQALVLDRCHRITAEGIRGAVEGSDGLGCQFTLKKLTFAECANLGADTVDWCRKRLSPDALIACIIEKIYFS</sequence>
<keyword evidence="3" id="KW-1185">Reference proteome</keyword>
<organism evidence="2 3">
    <name type="scientific">Coemansia guatemalensis</name>
    <dbReference type="NCBI Taxonomy" id="2761395"/>
    <lineage>
        <taxon>Eukaryota</taxon>
        <taxon>Fungi</taxon>
        <taxon>Fungi incertae sedis</taxon>
        <taxon>Zoopagomycota</taxon>
        <taxon>Kickxellomycotina</taxon>
        <taxon>Kickxellomycetes</taxon>
        <taxon>Kickxellales</taxon>
        <taxon>Kickxellaceae</taxon>
        <taxon>Coemansia</taxon>
    </lineage>
</organism>
<dbReference type="Pfam" id="PF12937">
    <property type="entry name" value="F-box-like"/>
    <property type="match status" value="1"/>
</dbReference>
<dbReference type="AlphaFoldDB" id="A0A9W8HUZ7"/>
<comment type="caution">
    <text evidence="2">The sequence shown here is derived from an EMBL/GenBank/DDBJ whole genome shotgun (WGS) entry which is preliminary data.</text>
</comment>